<keyword evidence="1" id="KW-1133">Transmembrane helix</keyword>
<name>A0A6G8B035_9LACO</name>
<keyword evidence="1" id="KW-0812">Transmembrane</keyword>
<dbReference type="KEGG" id="wco:G7084_04395"/>
<feature type="transmembrane region" description="Helical" evidence="1">
    <location>
        <begin position="61"/>
        <end position="82"/>
    </location>
</feature>
<protein>
    <submittedName>
        <fullName evidence="2">Uncharacterized protein</fullName>
    </submittedName>
</protein>
<dbReference type="AlphaFoldDB" id="A0A6G8B035"/>
<keyword evidence="1" id="KW-0472">Membrane</keyword>
<dbReference type="RefSeq" id="WP_166010396.1">
    <property type="nucleotide sequence ID" value="NZ_CP049888.1"/>
</dbReference>
<organism evidence="2 3">
    <name type="scientific">Weissella coleopterorum</name>
    <dbReference type="NCBI Taxonomy" id="2714949"/>
    <lineage>
        <taxon>Bacteria</taxon>
        <taxon>Bacillati</taxon>
        <taxon>Bacillota</taxon>
        <taxon>Bacilli</taxon>
        <taxon>Lactobacillales</taxon>
        <taxon>Lactobacillaceae</taxon>
        <taxon>Weissella</taxon>
    </lineage>
</organism>
<evidence type="ECO:0000256" key="1">
    <source>
        <dbReference type="SAM" id="Phobius"/>
    </source>
</evidence>
<evidence type="ECO:0000313" key="2">
    <source>
        <dbReference type="EMBL" id="QIL50616.1"/>
    </source>
</evidence>
<gene>
    <name evidence="2" type="ORF">G7084_04395</name>
</gene>
<keyword evidence="3" id="KW-1185">Reference proteome</keyword>
<feature type="transmembrane region" description="Helical" evidence="1">
    <location>
        <begin position="22"/>
        <end position="40"/>
    </location>
</feature>
<dbReference type="Proteomes" id="UP000500741">
    <property type="component" value="Chromosome"/>
</dbReference>
<proteinExistence type="predicted"/>
<evidence type="ECO:0000313" key="3">
    <source>
        <dbReference type="Proteomes" id="UP000500741"/>
    </source>
</evidence>
<accession>A0A6G8B035</accession>
<sequence length="266" mass="30325">MDDFNRQYLQAISDQVTQHSGIGYWVLIGAVIAVVMGFGMGSGAINHDRYKEEGEIDNSSAIIFGLGLLLMIGSLMTGIIYFGPVSYYLTSVEQQKAISYTKKHPDSYKYKVDIGEKNLKALWSKPTEVYKTEFVNLVSTSTQDNNNIEGSINDRYLLMAGRVEGSIKSEDKTDYRYYVDLGDGKSQLRKLSDEYPDAEAKDIYIQELDHVDQPQLKIEHHRYRDKDVRNALKATNRMYMDEHPVEWITYTFEVPQGSVNNVSKLS</sequence>
<reference evidence="2 3" key="1">
    <citation type="submission" date="2020-03" db="EMBL/GenBank/DDBJ databases">
        <title>Weissella sp. nov., isolated from Cybister lewisianus.</title>
        <authorList>
            <person name="Hyun D.-W."/>
            <person name="Bae J.-W."/>
        </authorList>
    </citation>
    <scope>NUCLEOTIDE SEQUENCE [LARGE SCALE GENOMIC DNA]</scope>
    <source>
        <strain evidence="2 3">HDW19</strain>
    </source>
</reference>
<dbReference type="EMBL" id="CP049888">
    <property type="protein sequence ID" value="QIL50616.1"/>
    <property type="molecule type" value="Genomic_DNA"/>
</dbReference>